<evidence type="ECO:0000256" key="8">
    <source>
        <dbReference type="ARBA" id="ARBA00036320"/>
    </source>
</evidence>
<evidence type="ECO:0000256" key="9">
    <source>
        <dbReference type="ARBA" id="ARBA00038868"/>
    </source>
</evidence>
<dbReference type="PANTHER" id="PTHR24271">
    <property type="entry name" value="KALLIKREIN-RELATED"/>
    <property type="match status" value="1"/>
</dbReference>
<dbReference type="InterPro" id="IPR043504">
    <property type="entry name" value="Peptidase_S1_PA_chymotrypsin"/>
</dbReference>
<reference evidence="13 14" key="1">
    <citation type="submission" date="2019-03" db="EMBL/GenBank/DDBJ databases">
        <title>First draft genome of Liparis tanakae, snailfish: a comprehensive survey of snailfish specific genes.</title>
        <authorList>
            <person name="Kim W."/>
            <person name="Song I."/>
            <person name="Jeong J.-H."/>
            <person name="Kim D."/>
            <person name="Kim S."/>
            <person name="Ryu S."/>
            <person name="Song J.Y."/>
            <person name="Lee S.K."/>
        </authorList>
    </citation>
    <scope>NUCLEOTIDE SEQUENCE [LARGE SCALE GENOMIC DNA]</scope>
    <source>
        <tissue evidence="13">Muscle</tissue>
    </source>
</reference>
<dbReference type="EMBL" id="SRLO01000413">
    <property type="protein sequence ID" value="TNN57074.1"/>
    <property type="molecule type" value="Genomic_DNA"/>
</dbReference>
<dbReference type="GO" id="GO:0004252">
    <property type="term" value="F:serine-type endopeptidase activity"/>
    <property type="evidence" value="ECO:0007669"/>
    <property type="project" value="UniProtKB-EC"/>
</dbReference>
<dbReference type="InterPro" id="IPR009003">
    <property type="entry name" value="Peptidase_S1_PA"/>
</dbReference>
<keyword evidence="14" id="KW-1185">Reference proteome</keyword>
<comment type="catalytic activity">
    <reaction evidence="8">
        <text>Preferential cleavage: Arg-|-Xaa, Lys-|-Xaa.</text>
        <dbReference type="EC" id="3.4.21.4"/>
    </reaction>
</comment>
<dbReference type="InterPro" id="IPR018114">
    <property type="entry name" value="TRYPSIN_HIS"/>
</dbReference>
<feature type="chain" id="PRO_5021239532" description="trypsin" evidence="11">
    <location>
        <begin position="23"/>
        <end position="251"/>
    </location>
</feature>
<protein>
    <recommendedName>
        <fullName evidence="9">trypsin</fullName>
        <ecNumber evidence="9">3.4.21.4</ecNumber>
    </recommendedName>
</protein>
<dbReference type="SUPFAM" id="SSF50494">
    <property type="entry name" value="Trypsin-like serine proteases"/>
    <property type="match status" value="1"/>
</dbReference>
<dbReference type="Pfam" id="PF00089">
    <property type="entry name" value="Trypsin"/>
    <property type="match status" value="1"/>
</dbReference>
<dbReference type="InterPro" id="IPR033116">
    <property type="entry name" value="TRYPSIN_SER"/>
</dbReference>
<evidence type="ECO:0000256" key="5">
    <source>
        <dbReference type="ARBA" id="ARBA00022825"/>
    </source>
</evidence>
<evidence type="ECO:0000256" key="2">
    <source>
        <dbReference type="ARBA" id="ARBA00022670"/>
    </source>
</evidence>
<dbReference type="OrthoDB" id="5565075at2759"/>
<keyword evidence="5 10" id="KW-0720">Serine protease</keyword>
<proteinExistence type="predicted"/>
<dbReference type="FunFam" id="2.40.10.10:FF:000005">
    <property type="entry name" value="Serine protease 37"/>
    <property type="match status" value="1"/>
</dbReference>
<evidence type="ECO:0000256" key="11">
    <source>
        <dbReference type="SAM" id="SignalP"/>
    </source>
</evidence>
<dbReference type="PANTHER" id="PTHR24271:SF81">
    <property type="entry name" value="GRANZYME B"/>
    <property type="match status" value="1"/>
</dbReference>
<keyword evidence="2 10" id="KW-0645">Protease</keyword>
<evidence type="ECO:0000256" key="1">
    <source>
        <dbReference type="ARBA" id="ARBA00004239"/>
    </source>
</evidence>
<dbReference type="Proteomes" id="UP000314294">
    <property type="component" value="Unassembled WGS sequence"/>
</dbReference>
<dbReference type="PRINTS" id="PR00722">
    <property type="entry name" value="CHYMOTRYPSIN"/>
</dbReference>
<dbReference type="PROSITE" id="PS50240">
    <property type="entry name" value="TRYPSIN_DOM"/>
    <property type="match status" value="1"/>
</dbReference>
<dbReference type="GO" id="GO:0006508">
    <property type="term" value="P:proteolysis"/>
    <property type="evidence" value="ECO:0007669"/>
    <property type="project" value="UniProtKB-KW"/>
</dbReference>
<dbReference type="EC" id="3.4.21.4" evidence="9"/>
<dbReference type="CDD" id="cd00190">
    <property type="entry name" value="Tryp_SPc"/>
    <property type="match status" value="1"/>
</dbReference>
<evidence type="ECO:0000256" key="4">
    <source>
        <dbReference type="ARBA" id="ARBA00022801"/>
    </source>
</evidence>
<comment type="caution">
    <text evidence="13">The sequence shown here is derived from an EMBL/GenBank/DDBJ whole genome shotgun (WGS) entry which is preliminary data.</text>
</comment>
<feature type="signal peptide" evidence="11">
    <location>
        <begin position="1"/>
        <end position="22"/>
    </location>
</feature>
<keyword evidence="4 10" id="KW-0378">Hydrolase</keyword>
<accession>A0A4Z2GWW0</accession>
<dbReference type="PROSITE" id="PS00134">
    <property type="entry name" value="TRYPSIN_HIS"/>
    <property type="match status" value="1"/>
</dbReference>
<dbReference type="GO" id="GO:0005576">
    <property type="term" value="C:extracellular region"/>
    <property type="evidence" value="ECO:0007669"/>
    <property type="project" value="UniProtKB-SubCell"/>
</dbReference>
<evidence type="ECO:0000256" key="6">
    <source>
        <dbReference type="ARBA" id="ARBA00023145"/>
    </source>
</evidence>
<comment type="subcellular location">
    <subcellularLocation>
        <location evidence="1">Secreted</location>
        <location evidence="1">Extracellular space</location>
    </subcellularLocation>
</comment>
<dbReference type="AlphaFoldDB" id="A0A4Z2GWW0"/>
<evidence type="ECO:0000256" key="7">
    <source>
        <dbReference type="ARBA" id="ARBA00023157"/>
    </source>
</evidence>
<feature type="domain" description="Peptidase S1" evidence="12">
    <location>
        <begin position="25"/>
        <end position="241"/>
    </location>
</feature>
<dbReference type="InterPro" id="IPR001254">
    <property type="entry name" value="Trypsin_dom"/>
</dbReference>
<keyword evidence="3 11" id="KW-0732">Signal</keyword>
<sequence>MLVHWELLAGILVLTLEGRAHAAGIVGGREAAPHSRPYMVLLNRHLADGKTQYCGGFLLNADFVMTAAHCHARSFTVYLGLHNIKDGDGVTRRTVTQAFPHKDYNATDFSNDIMLLKLSSKAHFTTNVSPVALGDQSDISLPKSCLVSGWGAGTKQNPYLSEVLMDVNVTLVDLKQCAKRNLYCSQEEAGQSKGDSGGPLVCDGKAYGVVSNTFTPKSGAPKLHCFAKIPDVRRWIRATMTSALKRPVKRD</sequence>
<name>A0A4Z2GWW0_9TELE</name>
<keyword evidence="7" id="KW-1015">Disulfide bond</keyword>
<dbReference type="PROSITE" id="PS00135">
    <property type="entry name" value="TRYPSIN_SER"/>
    <property type="match status" value="1"/>
</dbReference>
<evidence type="ECO:0000256" key="3">
    <source>
        <dbReference type="ARBA" id="ARBA00022729"/>
    </source>
</evidence>
<dbReference type="Gene3D" id="2.40.10.10">
    <property type="entry name" value="Trypsin-like serine proteases"/>
    <property type="match status" value="2"/>
</dbReference>
<evidence type="ECO:0000313" key="13">
    <source>
        <dbReference type="EMBL" id="TNN57074.1"/>
    </source>
</evidence>
<dbReference type="SMART" id="SM00020">
    <property type="entry name" value="Tryp_SPc"/>
    <property type="match status" value="1"/>
</dbReference>
<gene>
    <name evidence="13" type="primary">Gzme</name>
    <name evidence="13" type="ORF">EYF80_032659</name>
</gene>
<evidence type="ECO:0000256" key="10">
    <source>
        <dbReference type="RuleBase" id="RU363034"/>
    </source>
</evidence>
<evidence type="ECO:0000259" key="12">
    <source>
        <dbReference type="PROSITE" id="PS50240"/>
    </source>
</evidence>
<keyword evidence="6" id="KW-0865">Zymogen</keyword>
<dbReference type="InterPro" id="IPR001314">
    <property type="entry name" value="Peptidase_S1A"/>
</dbReference>
<evidence type="ECO:0000313" key="14">
    <source>
        <dbReference type="Proteomes" id="UP000314294"/>
    </source>
</evidence>
<organism evidence="13 14">
    <name type="scientific">Liparis tanakae</name>
    <name type="common">Tanaka's snailfish</name>
    <dbReference type="NCBI Taxonomy" id="230148"/>
    <lineage>
        <taxon>Eukaryota</taxon>
        <taxon>Metazoa</taxon>
        <taxon>Chordata</taxon>
        <taxon>Craniata</taxon>
        <taxon>Vertebrata</taxon>
        <taxon>Euteleostomi</taxon>
        <taxon>Actinopterygii</taxon>
        <taxon>Neopterygii</taxon>
        <taxon>Teleostei</taxon>
        <taxon>Neoteleostei</taxon>
        <taxon>Acanthomorphata</taxon>
        <taxon>Eupercaria</taxon>
        <taxon>Perciformes</taxon>
        <taxon>Cottioidei</taxon>
        <taxon>Cottales</taxon>
        <taxon>Liparidae</taxon>
        <taxon>Liparis</taxon>
    </lineage>
</organism>